<accession>A0A4R4K890</accession>
<comment type="subcellular location">
    <subcellularLocation>
        <location evidence="8">Cell outer membrane</location>
        <topology evidence="8">Lipid-anchor</topology>
    </subcellularLocation>
</comment>
<evidence type="ECO:0000256" key="5">
    <source>
        <dbReference type="ARBA" id="ARBA00023139"/>
    </source>
</evidence>
<dbReference type="PANTHER" id="PTHR30203">
    <property type="entry name" value="OUTER MEMBRANE CATION EFFLUX PROTEIN"/>
    <property type="match status" value="1"/>
</dbReference>
<dbReference type="NCBIfam" id="TIGR01845">
    <property type="entry name" value="outer_NodT"/>
    <property type="match status" value="1"/>
</dbReference>
<keyword evidence="3 8" id="KW-0812">Transmembrane</keyword>
<keyword evidence="2 8" id="KW-1134">Transmembrane beta strand</keyword>
<keyword evidence="5 8" id="KW-0564">Palmitate</keyword>
<dbReference type="InterPro" id="IPR003423">
    <property type="entry name" value="OMP_efflux"/>
</dbReference>
<keyword evidence="4 8" id="KW-0472">Membrane</keyword>
<evidence type="ECO:0000256" key="6">
    <source>
        <dbReference type="ARBA" id="ARBA00023237"/>
    </source>
</evidence>
<dbReference type="Pfam" id="PF02321">
    <property type="entry name" value="OEP"/>
    <property type="match status" value="2"/>
</dbReference>
<dbReference type="SUPFAM" id="SSF56954">
    <property type="entry name" value="Outer membrane efflux proteins (OEP)"/>
    <property type="match status" value="1"/>
</dbReference>
<dbReference type="EMBL" id="RRZK01000017">
    <property type="protein sequence ID" value="TDB62942.1"/>
    <property type="molecule type" value="Genomic_DNA"/>
</dbReference>
<sequence>MKQHKPPVGASMLAISLCHSTRIVTDLLLSRAGSLLQLLLMGLMLSSCMVGPDYQKPDIELPQTFKEGSQWQRAQANPQGALDSQWWLAYQDPILNELIQRSASANQSIIAAEAAYRLAQAQVASSRAGLWPTVGVGLSAARGEGGGASGSTTSGLTGNSSGTIEQTVSATLSASWEPDLWGQVRRGIESSQASLQSSDALLAGVRLSIGASVATNYLGLRQLDIDIDLLQQQQTINQQLLEMVQAQTVQGTATNDQLLVAQDQLSSVITNLQTAQRSREQFEHALAVLVGVAPAQFNLPATADYRFTLPMPPPTLPSSLLLRRPDVVSAERLAAAANARIGVAEAAFFPTLNLTAEGGYRGSAFGGLFALPNRIWTLGPALAETIFDGGAREAAKQQAQASYDQDVANYRGTVLGALQNVEDNLSAINHLHAQASAYEQMYQRNQQLFGSTQAQKHAGTVSQQSVLTQQLVLLQAEQNWRDTQGLLSQGSVALFQSLGGGWQEHSAAQAGR</sequence>
<proteinExistence type="inferred from homology"/>
<name>A0A4R4K890_PSEVA</name>
<evidence type="ECO:0000256" key="2">
    <source>
        <dbReference type="ARBA" id="ARBA00022452"/>
    </source>
</evidence>
<comment type="similarity">
    <text evidence="1 8">Belongs to the outer membrane factor (OMF) (TC 1.B.17) family.</text>
</comment>
<dbReference type="GO" id="GO:0015562">
    <property type="term" value="F:efflux transmembrane transporter activity"/>
    <property type="evidence" value="ECO:0007669"/>
    <property type="project" value="InterPro"/>
</dbReference>
<gene>
    <name evidence="9" type="ORF">EIY72_13715</name>
</gene>
<evidence type="ECO:0000256" key="3">
    <source>
        <dbReference type="ARBA" id="ARBA00022692"/>
    </source>
</evidence>
<keyword evidence="6" id="KW-0998">Cell outer membrane</keyword>
<dbReference type="PANTHER" id="PTHR30203:SF33">
    <property type="entry name" value="BLR4455 PROTEIN"/>
    <property type="match status" value="1"/>
</dbReference>
<dbReference type="GO" id="GO:0009279">
    <property type="term" value="C:cell outer membrane"/>
    <property type="evidence" value="ECO:0007669"/>
    <property type="project" value="UniProtKB-SubCell"/>
</dbReference>
<keyword evidence="10" id="KW-1185">Reference proteome</keyword>
<dbReference type="Proteomes" id="UP000295254">
    <property type="component" value="Unassembled WGS sequence"/>
</dbReference>
<dbReference type="Gene3D" id="2.20.200.10">
    <property type="entry name" value="Outer membrane efflux proteins (OEP)"/>
    <property type="match status" value="1"/>
</dbReference>
<evidence type="ECO:0000313" key="10">
    <source>
        <dbReference type="Proteomes" id="UP000295254"/>
    </source>
</evidence>
<dbReference type="OrthoDB" id="9770517at2"/>
<evidence type="ECO:0000313" key="9">
    <source>
        <dbReference type="EMBL" id="TDB62942.1"/>
    </source>
</evidence>
<protein>
    <submittedName>
        <fullName evidence="9">Efflux transporter outer membrane subunit</fullName>
    </submittedName>
</protein>
<evidence type="ECO:0000256" key="4">
    <source>
        <dbReference type="ARBA" id="ARBA00023136"/>
    </source>
</evidence>
<keyword evidence="7 8" id="KW-0449">Lipoprotein</keyword>
<evidence type="ECO:0000256" key="1">
    <source>
        <dbReference type="ARBA" id="ARBA00007613"/>
    </source>
</evidence>
<dbReference type="Gene3D" id="1.20.1600.10">
    <property type="entry name" value="Outer membrane efflux proteins (OEP)"/>
    <property type="match status" value="1"/>
</dbReference>
<evidence type="ECO:0000256" key="8">
    <source>
        <dbReference type="RuleBase" id="RU362097"/>
    </source>
</evidence>
<reference evidence="10" key="1">
    <citation type="journal article" date="2019" name="bioRxiv">
        <title>Bacterially produced spermidine induces plant systemic susceptibility to pathogens.</title>
        <authorList>
            <person name="Melnyk R.A."/>
            <person name="Beskrovnaya P.A."/>
            <person name="Liu Z."/>
            <person name="Song Y."/>
            <person name="Haney C.H."/>
        </authorList>
    </citation>
    <scope>NUCLEOTIDE SEQUENCE [LARGE SCALE GENOMIC DNA]</scope>
    <source>
        <strain evidence="10">Dha-51</strain>
    </source>
</reference>
<organism evidence="9 10">
    <name type="scientific">Pseudomonas vancouverensis</name>
    <dbReference type="NCBI Taxonomy" id="95300"/>
    <lineage>
        <taxon>Bacteria</taxon>
        <taxon>Pseudomonadati</taxon>
        <taxon>Pseudomonadota</taxon>
        <taxon>Gammaproteobacteria</taxon>
        <taxon>Pseudomonadales</taxon>
        <taxon>Pseudomonadaceae</taxon>
        <taxon>Pseudomonas</taxon>
    </lineage>
</organism>
<evidence type="ECO:0000256" key="7">
    <source>
        <dbReference type="ARBA" id="ARBA00023288"/>
    </source>
</evidence>
<dbReference type="InterPro" id="IPR010131">
    <property type="entry name" value="MdtP/NodT-like"/>
</dbReference>
<comment type="caution">
    <text evidence="9">The sequence shown here is derived from an EMBL/GenBank/DDBJ whole genome shotgun (WGS) entry which is preliminary data.</text>
</comment>
<dbReference type="AlphaFoldDB" id="A0A4R4K890"/>